<dbReference type="GO" id="GO:0003676">
    <property type="term" value="F:nucleic acid binding"/>
    <property type="evidence" value="ECO:0007669"/>
    <property type="project" value="InterPro"/>
</dbReference>
<dbReference type="AlphaFoldDB" id="A0A0G1Q1L4"/>
<dbReference type="Gene3D" id="3.30.420.10">
    <property type="entry name" value="Ribonuclease H-like superfamily/Ribonuclease H"/>
    <property type="match status" value="1"/>
</dbReference>
<dbReference type="SUPFAM" id="SSF53098">
    <property type="entry name" value="Ribonuclease H-like"/>
    <property type="match status" value="1"/>
</dbReference>
<gene>
    <name evidence="2" type="ORF">UX53_C0027G0006</name>
</gene>
<dbReference type="Pfam" id="PF13482">
    <property type="entry name" value="RNase_H_2"/>
    <property type="match status" value="1"/>
</dbReference>
<evidence type="ECO:0000259" key="1">
    <source>
        <dbReference type="Pfam" id="PF13482"/>
    </source>
</evidence>
<dbReference type="InterPro" id="IPR012337">
    <property type="entry name" value="RNaseH-like_sf"/>
</dbReference>
<dbReference type="InterPro" id="IPR038720">
    <property type="entry name" value="YprB_RNase_H-like_dom"/>
</dbReference>
<dbReference type="InterPro" id="IPR036397">
    <property type="entry name" value="RNaseH_sf"/>
</dbReference>
<name>A0A0G1Q1L4_9BACT</name>
<comment type="caution">
    <text evidence="2">The sequence shown here is derived from an EMBL/GenBank/DDBJ whole genome shotgun (WGS) entry which is preliminary data.</text>
</comment>
<sequence length="193" mass="21739">MDTLVLDIETQNSFFDVGGKQNLALLKVSVVGVYSYDANSFFTFEEPELAELERMISGAARIVGFNIKKFDMPVLAKYFSCAVDKIPVFDILEEVSNVCGFRIGLNSLAESTLGEGKSGHGLEAIELFRQGKMEDLKKYCLDDVRLTRDLYEYGLKNGRLIISSRDGRKYPIEVNWQRALAAADTQENNLRLF</sequence>
<reference evidence="2 3" key="1">
    <citation type="journal article" date="2015" name="Nature">
        <title>rRNA introns, odd ribosomes, and small enigmatic genomes across a large radiation of phyla.</title>
        <authorList>
            <person name="Brown C.T."/>
            <person name="Hug L.A."/>
            <person name="Thomas B.C."/>
            <person name="Sharon I."/>
            <person name="Castelle C.J."/>
            <person name="Singh A."/>
            <person name="Wilkins M.J."/>
            <person name="Williams K.H."/>
            <person name="Banfield J.F."/>
        </authorList>
    </citation>
    <scope>NUCLEOTIDE SEQUENCE [LARGE SCALE GENOMIC DNA]</scope>
</reference>
<organism evidence="2 3">
    <name type="scientific">Candidatus Azambacteria bacterium GW2011_GWB2_46_37</name>
    <dbReference type="NCBI Taxonomy" id="1618618"/>
    <lineage>
        <taxon>Bacteria</taxon>
        <taxon>Candidatus Azamiibacteriota</taxon>
    </lineage>
</organism>
<evidence type="ECO:0000313" key="2">
    <source>
        <dbReference type="EMBL" id="KKU38617.1"/>
    </source>
</evidence>
<proteinExistence type="predicted"/>
<dbReference type="Proteomes" id="UP000033818">
    <property type="component" value="Unassembled WGS sequence"/>
</dbReference>
<accession>A0A0G1Q1L4</accession>
<protein>
    <recommendedName>
        <fullName evidence="1">YprB ribonuclease H-like domain-containing protein</fullName>
    </recommendedName>
</protein>
<dbReference type="EMBL" id="LCMO01000027">
    <property type="protein sequence ID" value="KKU38617.1"/>
    <property type="molecule type" value="Genomic_DNA"/>
</dbReference>
<evidence type="ECO:0000313" key="3">
    <source>
        <dbReference type="Proteomes" id="UP000033818"/>
    </source>
</evidence>
<feature type="domain" description="YprB ribonuclease H-like" evidence="1">
    <location>
        <begin position="28"/>
        <end position="153"/>
    </location>
</feature>